<feature type="transmembrane region" description="Helical" evidence="1">
    <location>
        <begin position="314"/>
        <end position="334"/>
    </location>
</feature>
<feature type="transmembrane region" description="Helical" evidence="1">
    <location>
        <begin position="173"/>
        <end position="189"/>
    </location>
</feature>
<feature type="transmembrane region" description="Helical" evidence="1">
    <location>
        <begin position="9"/>
        <end position="28"/>
    </location>
</feature>
<organism evidence="2 3">
    <name type="scientific">Parabacteroides distasonis</name>
    <dbReference type="NCBI Taxonomy" id="823"/>
    <lineage>
        <taxon>Bacteria</taxon>
        <taxon>Pseudomonadati</taxon>
        <taxon>Bacteroidota</taxon>
        <taxon>Bacteroidia</taxon>
        <taxon>Bacteroidales</taxon>
        <taxon>Tannerellaceae</taxon>
        <taxon>Parabacteroides</taxon>
    </lineage>
</organism>
<protein>
    <recommendedName>
        <fullName evidence="4">O-antigen ligase domain-containing protein</fullName>
    </recommendedName>
</protein>
<feature type="transmembrane region" description="Helical" evidence="1">
    <location>
        <begin position="195"/>
        <end position="211"/>
    </location>
</feature>
<sequence>MPGFSTNKIVLISSIIGFALCPLSTYVFQEFLHIPISLPEILYLPLLLKYGKGLGFVNIKLINYVGIFYLWALLLLLGILMNSWSLYSILSTSRSFFFLFIFICIGYHVKPSELLFKSLFYISTSSLIGWLICSFIDFGIKLGGERGNEAIYGNMIAISYCISIALFYFKTNYAFVISVILNLLLAFTTGLRRQMLSLAVSLSASWALILIKHFKLRRMLVVFMLVGAFMYVLPTVEDFISESSPLLYVRTFEKTRVLLEGEIGHADNTRVSNLDLMEREFLNIIIPRGFVSLQTLSDEGTGTFIDAPYYMLSYSFGIITFLLFVVIYIGRLLMLIKQYIKNGNRSIGVVITASSVIFFLLFVDATMFSYSYTAPITGLALGMHFKKIQSFYEE</sequence>
<feature type="transmembrane region" description="Helical" evidence="1">
    <location>
        <begin position="346"/>
        <end position="363"/>
    </location>
</feature>
<evidence type="ECO:0000313" key="3">
    <source>
        <dbReference type="Proteomes" id="UP001211522"/>
    </source>
</evidence>
<feature type="transmembrane region" description="Helical" evidence="1">
    <location>
        <begin position="34"/>
        <end position="50"/>
    </location>
</feature>
<feature type="transmembrane region" description="Helical" evidence="1">
    <location>
        <begin position="62"/>
        <end position="80"/>
    </location>
</feature>
<comment type="caution">
    <text evidence="2">The sequence shown here is derived from an EMBL/GenBank/DDBJ whole genome shotgun (WGS) entry which is preliminary data.</text>
</comment>
<accession>A0AAW6F5Z5</accession>
<dbReference type="Proteomes" id="UP001211522">
    <property type="component" value="Unassembled WGS sequence"/>
</dbReference>
<dbReference type="EMBL" id="JAQMPX010000068">
    <property type="protein sequence ID" value="MDB9138689.1"/>
    <property type="molecule type" value="Genomic_DNA"/>
</dbReference>
<evidence type="ECO:0000256" key="1">
    <source>
        <dbReference type="SAM" id="Phobius"/>
    </source>
</evidence>
<dbReference type="AlphaFoldDB" id="A0AAW6F5Z5"/>
<evidence type="ECO:0008006" key="4">
    <source>
        <dbReference type="Google" id="ProtNLM"/>
    </source>
</evidence>
<feature type="transmembrane region" description="Helical" evidence="1">
    <location>
        <begin position="86"/>
        <end position="107"/>
    </location>
</feature>
<keyword evidence="1" id="KW-0812">Transmembrane</keyword>
<feature type="transmembrane region" description="Helical" evidence="1">
    <location>
        <begin position="119"/>
        <end position="138"/>
    </location>
</feature>
<keyword evidence="1" id="KW-1133">Transmembrane helix</keyword>
<reference evidence="2" key="1">
    <citation type="submission" date="2023-01" db="EMBL/GenBank/DDBJ databases">
        <title>Human gut microbiome strain richness.</title>
        <authorList>
            <person name="Chen-Liaw A."/>
        </authorList>
    </citation>
    <scope>NUCLEOTIDE SEQUENCE</scope>
    <source>
        <strain evidence="2">D35st1_E5_D35t1_190705</strain>
    </source>
</reference>
<gene>
    <name evidence="2" type="ORF">PN612_09225</name>
</gene>
<proteinExistence type="predicted"/>
<name>A0AAW6F5Z5_PARDI</name>
<feature type="transmembrane region" description="Helical" evidence="1">
    <location>
        <begin position="218"/>
        <end position="236"/>
    </location>
</feature>
<keyword evidence="1" id="KW-0472">Membrane</keyword>
<feature type="transmembrane region" description="Helical" evidence="1">
    <location>
        <begin position="150"/>
        <end position="168"/>
    </location>
</feature>
<evidence type="ECO:0000313" key="2">
    <source>
        <dbReference type="EMBL" id="MDB9138689.1"/>
    </source>
</evidence>
<dbReference type="RefSeq" id="WP_270645607.1">
    <property type="nucleotide sequence ID" value="NZ_JAQEWV010000001.1"/>
</dbReference>